<proteinExistence type="predicted"/>
<dbReference type="InterPro" id="IPR010982">
    <property type="entry name" value="Lambda_DNA-bd_dom_sf"/>
</dbReference>
<name>A0A6N9PZR6_9BACL</name>
<evidence type="ECO:0000313" key="2">
    <source>
        <dbReference type="EMBL" id="NBI28312.1"/>
    </source>
</evidence>
<sequence length="118" mass="14164">MTNSSKYFFKKTILCIAFFKTTWYHLEKHHRKEVYLLKEKDNIKTVPRPLFKTLRKERGSQRFVSIELDIAESYLRHLENGYCDPSPKLMFKIADYFQCSVYDLFPDLADLKNWSNNA</sequence>
<evidence type="ECO:0000259" key="1">
    <source>
        <dbReference type="PROSITE" id="PS50943"/>
    </source>
</evidence>
<organism evidence="2 3">
    <name type="scientific">Chengkuizengella marina</name>
    <dbReference type="NCBI Taxonomy" id="2507566"/>
    <lineage>
        <taxon>Bacteria</taxon>
        <taxon>Bacillati</taxon>
        <taxon>Bacillota</taxon>
        <taxon>Bacilli</taxon>
        <taxon>Bacillales</taxon>
        <taxon>Paenibacillaceae</taxon>
        <taxon>Chengkuizengella</taxon>
    </lineage>
</organism>
<dbReference type="Pfam" id="PF01381">
    <property type="entry name" value="HTH_3"/>
    <property type="match status" value="1"/>
</dbReference>
<dbReference type="CDD" id="cd00093">
    <property type="entry name" value="HTH_XRE"/>
    <property type="match status" value="1"/>
</dbReference>
<dbReference type="Proteomes" id="UP000448943">
    <property type="component" value="Unassembled WGS sequence"/>
</dbReference>
<dbReference type="AlphaFoldDB" id="A0A6N9PZR6"/>
<dbReference type="SUPFAM" id="SSF47413">
    <property type="entry name" value="lambda repressor-like DNA-binding domains"/>
    <property type="match status" value="1"/>
</dbReference>
<protein>
    <submittedName>
        <fullName evidence="2">XRE family transcriptional regulator</fullName>
    </submittedName>
</protein>
<dbReference type="SMART" id="SM00530">
    <property type="entry name" value="HTH_XRE"/>
    <property type="match status" value="1"/>
</dbReference>
<dbReference type="InterPro" id="IPR001387">
    <property type="entry name" value="Cro/C1-type_HTH"/>
</dbReference>
<dbReference type="GO" id="GO:0003677">
    <property type="term" value="F:DNA binding"/>
    <property type="evidence" value="ECO:0007669"/>
    <property type="project" value="InterPro"/>
</dbReference>
<reference evidence="2 3" key="1">
    <citation type="submission" date="2019-01" db="EMBL/GenBank/DDBJ databases">
        <title>Chengkuizengella sp. nov., isolated from deep-sea sediment of East Pacific Ocean.</title>
        <authorList>
            <person name="Yang J."/>
            <person name="Lai Q."/>
            <person name="Shao Z."/>
        </authorList>
    </citation>
    <scope>NUCLEOTIDE SEQUENCE [LARGE SCALE GENOMIC DNA]</scope>
    <source>
        <strain evidence="2 3">YPA3-1-1</strain>
    </source>
</reference>
<feature type="domain" description="HTH cro/C1-type" evidence="1">
    <location>
        <begin position="51"/>
        <end position="104"/>
    </location>
</feature>
<comment type="caution">
    <text evidence="2">The sequence shown here is derived from an EMBL/GenBank/DDBJ whole genome shotgun (WGS) entry which is preliminary data.</text>
</comment>
<evidence type="ECO:0000313" key="3">
    <source>
        <dbReference type="Proteomes" id="UP000448943"/>
    </source>
</evidence>
<dbReference type="Gene3D" id="1.10.260.40">
    <property type="entry name" value="lambda repressor-like DNA-binding domains"/>
    <property type="match status" value="1"/>
</dbReference>
<accession>A0A6N9PZR6</accession>
<dbReference type="EMBL" id="SIJB01000012">
    <property type="protein sequence ID" value="NBI28312.1"/>
    <property type="molecule type" value="Genomic_DNA"/>
</dbReference>
<keyword evidence="3" id="KW-1185">Reference proteome</keyword>
<gene>
    <name evidence="2" type="ORF">ERL59_05000</name>
</gene>
<dbReference type="PROSITE" id="PS50943">
    <property type="entry name" value="HTH_CROC1"/>
    <property type="match status" value="1"/>
</dbReference>